<evidence type="ECO:0000256" key="3">
    <source>
        <dbReference type="SAM" id="Phobius"/>
    </source>
</evidence>
<dbReference type="AlphaFoldDB" id="A0A9E8LUV9"/>
<dbReference type="Gene3D" id="2.70.70.10">
    <property type="entry name" value="Glucose Permease (Domain IIA)"/>
    <property type="match status" value="1"/>
</dbReference>
<dbReference type="InterPro" id="IPR016047">
    <property type="entry name" value="M23ase_b-sheet_dom"/>
</dbReference>
<dbReference type="GO" id="GO:0004222">
    <property type="term" value="F:metalloendopeptidase activity"/>
    <property type="evidence" value="ECO:0007669"/>
    <property type="project" value="TreeGrafter"/>
</dbReference>
<reference evidence="5" key="1">
    <citation type="submission" date="2022-09" db="EMBL/GenBank/DDBJ databases">
        <title>Complete Genomes of Fervidibacillus albus and Fervidibacillus halotolerans isolated from tidal flat sediments.</title>
        <authorList>
            <person name="Kwon K.K."/>
            <person name="Yang S.-H."/>
            <person name="Park M.J."/>
            <person name="Oh H.-M."/>
        </authorList>
    </citation>
    <scope>NUCLEOTIDE SEQUENCE</scope>
    <source>
        <strain evidence="5">MEBiC13591</strain>
    </source>
</reference>
<dbReference type="InterPro" id="IPR050570">
    <property type="entry name" value="Cell_wall_metabolism_enzyme"/>
</dbReference>
<keyword evidence="3" id="KW-0472">Membrane</keyword>
<evidence type="ECO:0000256" key="2">
    <source>
        <dbReference type="SAM" id="Coils"/>
    </source>
</evidence>
<proteinExistence type="predicted"/>
<dbReference type="PANTHER" id="PTHR21666:SF289">
    <property type="entry name" value="L-ALA--D-GLU ENDOPEPTIDASE"/>
    <property type="match status" value="1"/>
</dbReference>
<feature type="domain" description="M23ase beta-sheet core" evidence="4">
    <location>
        <begin position="200"/>
        <end position="294"/>
    </location>
</feature>
<dbReference type="Pfam" id="PF01551">
    <property type="entry name" value="Peptidase_M23"/>
    <property type="match status" value="1"/>
</dbReference>
<evidence type="ECO:0000313" key="6">
    <source>
        <dbReference type="Proteomes" id="UP001164718"/>
    </source>
</evidence>
<gene>
    <name evidence="5" type="ORF">OE104_13790</name>
</gene>
<name>A0A9E8LUV9_9BACI</name>
<feature type="coiled-coil region" evidence="2">
    <location>
        <begin position="66"/>
        <end position="117"/>
    </location>
</feature>
<dbReference type="EMBL" id="CP106878">
    <property type="protein sequence ID" value="WAA09581.1"/>
    <property type="molecule type" value="Genomic_DNA"/>
</dbReference>
<dbReference type="InterPro" id="IPR011055">
    <property type="entry name" value="Dup_hybrid_motif"/>
</dbReference>
<evidence type="ECO:0000256" key="1">
    <source>
        <dbReference type="ARBA" id="ARBA00022729"/>
    </source>
</evidence>
<keyword evidence="1" id="KW-0732">Signal</keyword>
<organism evidence="5 6">
    <name type="scientific">Fervidibacillus albus</name>
    <dbReference type="NCBI Taxonomy" id="2980026"/>
    <lineage>
        <taxon>Bacteria</taxon>
        <taxon>Bacillati</taxon>
        <taxon>Bacillota</taxon>
        <taxon>Bacilli</taxon>
        <taxon>Bacillales</taxon>
        <taxon>Bacillaceae</taxon>
        <taxon>Fervidibacillus</taxon>
    </lineage>
</organism>
<sequence>MVQIWTRKKRRRKEFTFTILSNNAGEVVTRFRIPKWIVYFLTAVPFVPIILLVYYMTISGNQQAELELLAQKLEDETTKNEQLQQIVTVLEERSGETKAYLEQLSALENRMRTYINELPSVIEPMGGTQILVDEEEPIQGDTNVINQSTELIERFEQTLAIVDEVSEELQYTPTAWPTIPNTITSEYGIRSDPFNYATSFHSGIDIRGSYGTPVFAAADGKVIFAEYYGGYGNTIKIQHNGTYTTLYGHLSKIDVDVGDTVKKGDIIGAIGSTGRSTGPHLHYEIIKNGKTVNPKPYFIFFDTEGD</sequence>
<protein>
    <submittedName>
        <fullName evidence="5">M23 family metallopeptidase</fullName>
    </submittedName>
</protein>
<evidence type="ECO:0000313" key="5">
    <source>
        <dbReference type="EMBL" id="WAA09581.1"/>
    </source>
</evidence>
<dbReference type="FunFam" id="2.70.70.10:FF:000006">
    <property type="entry name" value="M23 family peptidase"/>
    <property type="match status" value="1"/>
</dbReference>
<dbReference type="Proteomes" id="UP001164718">
    <property type="component" value="Chromosome"/>
</dbReference>
<keyword evidence="3" id="KW-1133">Transmembrane helix</keyword>
<dbReference type="KEGG" id="faf:OE104_13790"/>
<keyword evidence="2" id="KW-0175">Coiled coil</keyword>
<feature type="transmembrane region" description="Helical" evidence="3">
    <location>
        <begin position="36"/>
        <end position="56"/>
    </location>
</feature>
<dbReference type="SUPFAM" id="SSF51261">
    <property type="entry name" value="Duplicated hybrid motif"/>
    <property type="match status" value="1"/>
</dbReference>
<evidence type="ECO:0000259" key="4">
    <source>
        <dbReference type="Pfam" id="PF01551"/>
    </source>
</evidence>
<dbReference type="PANTHER" id="PTHR21666">
    <property type="entry name" value="PEPTIDASE-RELATED"/>
    <property type="match status" value="1"/>
</dbReference>
<dbReference type="RefSeq" id="WP_275417362.1">
    <property type="nucleotide sequence ID" value="NZ_CP106878.1"/>
</dbReference>
<keyword evidence="6" id="KW-1185">Reference proteome</keyword>
<accession>A0A9E8LUV9</accession>
<dbReference type="CDD" id="cd12797">
    <property type="entry name" value="M23_peptidase"/>
    <property type="match status" value="1"/>
</dbReference>
<keyword evidence="3" id="KW-0812">Transmembrane</keyword>